<dbReference type="Gene3D" id="1.10.10.650">
    <property type="entry name" value="RuvA domain 2-like"/>
    <property type="match status" value="1"/>
</dbReference>
<dbReference type="InterPro" id="IPR023323">
    <property type="entry name" value="Tex-like_dom_sf"/>
</dbReference>
<reference evidence="3 4" key="1">
    <citation type="submission" date="2019-10" db="EMBL/GenBank/DDBJ databases">
        <title>Whole-genome sequence of the purple nonsulfur photosynthetic bacterium Rhodocyclus tenuis.</title>
        <authorList>
            <person name="Kyndt J.A."/>
            <person name="Meyer T.E."/>
        </authorList>
    </citation>
    <scope>NUCLEOTIDE SEQUENCE [LARGE SCALE GENOMIC DNA]</scope>
    <source>
        <strain evidence="3 4">DSM 110</strain>
    </source>
</reference>
<dbReference type="InterPro" id="IPR037027">
    <property type="entry name" value="YqgF/RNaseH-like_dom_sf"/>
</dbReference>
<evidence type="ECO:0000256" key="1">
    <source>
        <dbReference type="SAM" id="MobiDB-lite"/>
    </source>
</evidence>
<dbReference type="Gene3D" id="2.40.50.140">
    <property type="entry name" value="Nucleic acid-binding proteins"/>
    <property type="match status" value="1"/>
</dbReference>
<dbReference type="PANTHER" id="PTHR10724:SF10">
    <property type="entry name" value="S1 RNA-BINDING DOMAIN-CONTAINING PROTEIN 1"/>
    <property type="match status" value="1"/>
</dbReference>
<dbReference type="SUPFAM" id="SSF50249">
    <property type="entry name" value="Nucleic acid-binding proteins"/>
    <property type="match status" value="1"/>
</dbReference>
<dbReference type="InterPro" id="IPR018974">
    <property type="entry name" value="Tex-like_N"/>
</dbReference>
<dbReference type="GO" id="GO:0005829">
    <property type="term" value="C:cytosol"/>
    <property type="evidence" value="ECO:0007669"/>
    <property type="project" value="TreeGrafter"/>
</dbReference>
<dbReference type="InterPro" id="IPR050437">
    <property type="entry name" value="Ribos_protein_bS1-like"/>
</dbReference>
<dbReference type="InterPro" id="IPR010994">
    <property type="entry name" value="RuvA_2-like"/>
</dbReference>
<sequence>MPTPIEHRLAEELACKISQVSAAIALLDEGATVPFIARYRKEVTGGLDDTQLRLLDERLVYLRELEDRRVAILAAIDEQGKLTPELAAAIADADNKQRLEDLYLPYKQKRRTKAQIAREAGLDGLADALLADPTLIPEEVAAGFLNADAGFADAKAALDGARQIIMERLAEDAELLGVLRERLRENGVVRSTLVAGKETEGAKFRDYFDYSEALGDIPSHRALALFRGRNEGALQVSLLPEAEPARDAETPAPAISAGDARMLGLIAAHAGIGDSLGAAGRAADRWLAESVRWAWRIKIQPHLELELMGELRERAEEEAIRVFAHNLRDLLLAAPAGRQPTMGLDPGIRTGVKVAVVDATGKLLDTATVYPHEPRRDVEGALATLAALVNKHAVSLIAIGNGTASRETDRLAAELIRRLPERTLTKVVVSEAGASVYSASEFAAREFPDLDVSLRGAVSIARRLQDPLAELVKIDPKSIGVGQYQHDVSQTKLSRALDAVVEDGVNAVGVDANTASVPLLARVSGLTPALAANIVAHRDAHGAFTSRRQLREVPRLGDKTFEQAAGFLRIVGGEEALDASAVHPEAYPLVERILAEVKKDVRELIGDTRLLRALPPERFADERFGVPTVKDILQELEKPGRDPRPEFKAAHFREGVEAIADLTPGMLLEGVVTNVANFGAFVDIGVHQDGLVHISALSKNYVKDPRSVVKAGDVVKVKVLEIDAARKRIALTMRLDDDVAHAGGEKRGNERQASAGRPRPDGRNAPSGERGKAANERRSPAGAPGGKAPAMDGAMAAAFARLKR</sequence>
<dbReference type="PROSITE" id="PS50126">
    <property type="entry name" value="S1"/>
    <property type="match status" value="1"/>
</dbReference>
<dbReference type="Gene3D" id="1.10.3500.10">
    <property type="entry name" value="Tex N-terminal region-like"/>
    <property type="match status" value="1"/>
</dbReference>
<feature type="compositionally biased region" description="Basic and acidic residues" evidence="1">
    <location>
        <begin position="741"/>
        <end position="750"/>
    </location>
</feature>
<dbReference type="SUPFAM" id="SSF47781">
    <property type="entry name" value="RuvA domain 2-like"/>
    <property type="match status" value="2"/>
</dbReference>
<dbReference type="InterPro" id="IPR041692">
    <property type="entry name" value="HHH_9"/>
</dbReference>
<dbReference type="Gene3D" id="3.30.420.140">
    <property type="entry name" value="YqgF/RNase H-like domain"/>
    <property type="match status" value="1"/>
</dbReference>
<dbReference type="Pfam" id="PF00575">
    <property type="entry name" value="S1"/>
    <property type="match status" value="1"/>
</dbReference>
<dbReference type="InterPro" id="IPR055179">
    <property type="entry name" value="Tex-like_central_region"/>
</dbReference>
<dbReference type="Pfam" id="PF12836">
    <property type="entry name" value="HHH_3"/>
    <property type="match status" value="1"/>
</dbReference>
<dbReference type="FunFam" id="3.30.420.140:FF:000001">
    <property type="entry name" value="RNA-binding transcriptional accessory protein"/>
    <property type="match status" value="1"/>
</dbReference>
<dbReference type="InterPro" id="IPR003029">
    <property type="entry name" value="S1_domain"/>
</dbReference>
<dbReference type="Pfam" id="PF17674">
    <property type="entry name" value="HHH_9"/>
    <property type="match status" value="1"/>
</dbReference>
<dbReference type="GO" id="GO:0003729">
    <property type="term" value="F:mRNA binding"/>
    <property type="evidence" value="ECO:0007669"/>
    <property type="project" value="UniProtKB-ARBA"/>
</dbReference>
<dbReference type="InterPro" id="IPR044146">
    <property type="entry name" value="S1_Tex"/>
</dbReference>
<dbReference type="GO" id="GO:0006139">
    <property type="term" value="P:nucleobase-containing compound metabolic process"/>
    <property type="evidence" value="ECO:0007669"/>
    <property type="project" value="InterPro"/>
</dbReference>
<dbReference type="InterPro" id="IPR012337">
    <property type="entry name" value="RNaseH-like_sf"/>
</dbReference>
<evidence type="ECO:0000313" key="4">
    <source>
        <dbReference type="Proteomes" id="UP000480275"/>
    </source>
</evidence>
<dbReference type="GO" id="GO:0006412">
    <property type="term" value="P:translation"/>
    <property type="evidence" value="ECO:0007669"/>
    <property type="project" value="TreeGrafter"/>
</dbReference>
<dbReference type="SMART" id="SM00316">
    <property type="entry name" value="S1"/>
    <property type="match status" value="1"/>
</dbReference>
<dbReference type="SMART" id="SM00732">
    <property type="entry name" value="YqgFc"/>
    <property type="match status" value="1"/>
</dbReference>
<dbReference type="Pfam" id="PF22706">
    <property type="entry name" value="Tex_central_region"/>
    <property type="match status" value="1"/>
</dbReference>
<dbReference type="FunFam" id="1.10.150.310:FF:000001">
    <property type="entry name" value="RNA-binding transcriptional accessory protein"/>
    <property type="match status" value="1"/>
</dbReference>
<dbReference type="AlphaFoldDB" id="A0A6L5JWE8"/>
<protein>
    <submittedName>
        <fullName evidence="3">S1 RNA-binding domain-containing protein</fullName>
    </submittedName>
</protein>
<feature type="compositionally biased region" description="Low complexity" evidence="1">
    <location>
        <begin position="780"/>
        <end position="804"/>
    </location>
</feature>
<gene>
    <name evidence="3" type="ORF">GHK24_04885</name>
</gene>
<dbReference type="OrthoDB" id="9804714at2"/>
<dbReference type="InterPro" id="IPR023319">
    <property type="entry name" value="Tex-like_HTH_dom_sf"/>
</dbReference>
<dbReference type="InterPro" id="IPR012340">
    <property type="entry name" value="NA-bd_OB-fold"/>
</dbReference>
<dbReference type="FunFam" id="1.10.10.650:FF:000001">
    <property type="entry name" value="S1 RNA-binding domain 1"/>
    <property type="match status" value="1"/>
</dbReference>
<dbReference type="FunFam" id="2.40.50.140:FF:000051">
    <property type="entry name" value="RNA-binding transcriptional accessory protein"/>
    <property type="match status" value="1"/>
</dbReference>
<dbReference type="Pfam" id="PF16921">
    <property type="entry name" value="Tex_YqgF"/>
    <property type="match status" value="1"/>
</dbReference>
<feature type="domain" description="S1 motif" evidence="2">
    <location>
        <begin position="665"/>
        <end position="734"/>
    </location>
</feature>
<dbReference type="GO" id="GO:0003735">
    <property type="term" value="F:structural constituent of ribosome"/>
    <property type="evidence" value="ECO:0007669"/>
    <property type="project" value="TreeGrafter"/>
</dbReference>
<dbReference type="Gene3D" id="1.10.150.310">
    <property type="entry name" value="Tex RuvX-like domain-like"/>
    <property type="match status" value="1"/>
</dbReference>
<dbReference type="PANTHER" id="PTHR10724">
    <property type="entry name" value="30S RIBOSOMAL PROTEIN S1"/>
    <property type="match status" value="1"/>
</dbReference>
<comment type="caution">
    <text evidence="3">The sequence shown here is derived from an EMBL/GenBank/DDBJ whole genome shotgun (WGS) entry which is preliminary data.</text>
</comment>
<dbReference type="CDD" id="cd05685">
    <property type="entry name" value="S1_Tex"/>
    <property type="match status" value="1"/>
</dbReference>
<feature type="region of interest" description="Disordered" evidence="1">
    <location>
        <begin position="741"/>
        <end position="804"/>
    </location>
</feature>
<proteinExistence type="predicted"/>
<organism evidence="3 4">
    <name type="scientific">Rhodocyclus tenuis</name>
    <name type="common">Rhodospirillum tenue</name>
    <dbReference type="NCBI Taxonomy" id="1066"/>
    <lineage>
        <taxon>Bacteria</taxon>
        <taxon>Pseudomonadati</taxon>
        <taxon>Pseudomonadota</taxon>
        <taxon>Betaproteobacteria</taxon>
        <taxon>Rhodocyclales</taxon>
        <taxon>Rhodocyclaceae</taxon>
        <taxon>Rhodocyclus</taxon>
    </lineage>
</organism>
<dbReference type="InterPro" id="IPR006641">
    <property type="entry name" value="YqgF/RNaseH-like_dom"/>
</dbReference>
<feature type="compositionally biased region" description="Basic and acidic residues" evidence="1">
    <location>
        <begin position="769"/>
        <end position="779"/>
    </location>
</feature>
<dbReference type="Proteomes" id="UP000480275">
    <property type="component" value="Unassembled WGS sequence"/>
</dbReference>
<evidence type="ECO:0000313" key="3">
    <source>
        <dbReference type="EMBL" id="MQY51112.1"/>
    </source>
</evidence>
<dbReference type="SUPFAM" id="SSF158832">
    <property type="entry name" value="Tex N-terminal region-like"/>
    <property type="match status" value="1"/>
</dbReference>
<accession>A0A6L5JWE8</accession>
<name>A0A6L5JWE8_RHOTE</name>
<evidence type="ECO:0000259" key="2">
    <source>
        <dbReference type="PROSITE" id="PS50126"/>
    </source>
</evidence>
<dbReference type="EMBL" id="WIXJ01000002">
    <property type="protein sequence ID" value="MQY51112.1"/>
    <property type="molecule type" value="Genomic_DNA"/>
</dbReference>
<dbReference type="SUPFAM" id="SSF53098">
    <property type="entry name" value="Ribonuclease H-like"/>
    <property type="match status" value="1"/>
</dbReference>
<dbReference type="InterPro" id="IPR032639">
    <property type="entry name" value="Tex_YqgF"/>
</dbReference>
<dbReference type="Pfam" id="PF09371">
    <property type="entry name" value="Tex_N"/>
    <property type="match status" value="1"/>
</dbReference>